<dbReference type="PRINTS" id="PR00420">
    <property type="entry name" value="RNGMNOXGNASE"/>
</dbReference>
<dbReference type="GO" id="GO:0071949">
    <property type="term" value="F:FAD binding"/>
    <property type="evidence" value="ECO:0007669"/>
    <property type="project" value="InterPro"/>
</dbReference>
<dbReference type="EMBL" id="FXSZ01000001">
    <property type="protein sequence ID" value="SMO37648.1"/>
    <property type="molecule type" value="Genomic_DNA"/>
</dbReference>
<protein>
    <submittedName>
        <fullName evidence="2">Dehydrogenase (Flavoprotein)</fullName>
    </submittedName>
</protein>
<keyword evidence="3" id="KW-1185">Reference proteome</keyword>
<dbReference type="Proteomes" id="UP000315971">
    <property type="component" value="Unassembled WGS sequence"/>
</dbReference>
<evidence type="ECO:0000259" key="1">
    <source>
        <dbReference type="Pfam" id="PF01494"/>
    </source>
</evidence>
<dbReference type="InterPro" id="IPR050407">
    <property type="entry name" value="Geranylgeranyl_reductase"/>
</dbReference>
<dbReference type="SUPFAM" id="SSF51905">
    <property type="entry name" value="FAD/NAD(P)-binding domain"/>
    <property type="match status" value="1"/>
</dbReference>
<dbReference type="OrthoDB" id="1142316at2"/>
<dbReference type="RefSeq" id="WP_142600943.1">
    <property type="nucleotide sequence ID" value="NZ_FXSZ01000001.1"/>
</dbReference>
<dbReference type="AlphaFoldDB" id="A0A521AS44"/>
<dbReference type="PANTHER" id="PTHR42685:SF22">
    <property type="entry name" value="CONDITIONED MEDIUM FACTOR RECEPTOR 1"/>
    <property type="match status" value="1"/>
</dbReference>
<evidence type="ECO:0000313" key="2">
    <source>
        <dbReference type="EMBL" id="SMO37648.1"/>
    </source>
</evidence>
<feature type="domain" description="FAD-binding" evidence="1">
    <location>
        <begin position="10"/>
        <end position="313"/>
    </location>
</feature>
<dbReference type="Pfam" id="PF01494">
    <property type="entry name" value="FAD_binding_3"/>
    <property type="match status" value="1"/>
</dbReference>
<dbReference type="InterPro" id="IPR036188">
    <property type="entry name" value="FAD/NAD-bd_sf"/>
</dbReference>
<reference evidence="2 3" key="1">
    <citation type="submission" date="2017-05" db="EMBL/GenBank/DDBJ databases">
        <authorList>
            <person name="Varghese N."/>
            <person name="Submissions S."/>
        </authorList>
    </citation>
    <scope>NUCLEOTIDE SEQUENCE [LARGE SCALE GENOMIC DNA]</scope>
    <source>
        <strain evidence="2 3">DSM 21342</strain>
    </source>
</reference>
<sequence length="380" mass="42224">MNQTLSSNNFQVAIIGGGLAGLCLSIQLAEQGYSVVLIEKEKYPFHKVCGEYIAMESWNFLEQLGVPLSQMNLPRINKLHVSACNGNLLKHNLNPGGFGISRFTLDHKLAQIATQKGVALLDETKVNAVLPEYTSFLLKTSKGEIRAGLVCGAHGKRSNIDVKLKRKFIQNPDPNNYIAIKYHVKADLSENLIALHNFENGYCGISKVDSGRFCLCYLTTVENLQKHSGYIKHMEKAILMKNPHLADCFTQSEFLYEQPLAISQLNFSSKASVENHIFMLGDAAGLITPLCGNGMSMAMHASKLLACILPELIESKISLQLAEERYLKLWNQQFSTRLKVGRTFQYLFGHPTVTNLTIALLKHTPGLMGKLVNLTHGENF</sequence>
<dbReference type="PANTHER" id="PTHR42685">
    <property type="entry name" value="GERANYLGERANYL DIPHOSPHATE REDUCTASE"/>
    <property type="match status" value="1"/>
</dbReference>
<dbReference type="Gene3D" id="3.50.50.60">
    <property type="entry name" value="FAD/NAD(P)-binding domain"/>
    <property type="match status" value="1"/>
</dbReference>
<gene>
    <name evidence="2" type="ORF">SAMN06265350_101361</name>
</gene>
<name>A0A521AS44_9SPHI</name>
<proteinExistence type="predicted"/>
<evidence type="ECO:0000313" key="3">
    <source>
        <dbReference type="Proteomes" id="UP000315971"/>
    </source>
</evidence>
<dbReference type="InterPro" id="IPR002938">
    <property type="entry name" value="FAD-bd"/>
</dbReference>
<organism evidence="2 3">
    <name type="scientific">Solitalea koreensis</name>
    <dbReference type="NCBI Taxonomy" id="543615"/>
    <lineage>
        <taxon>Bacteria</taxon>
        <taxon>Pseudomonadati</taxon>
        <taxon>Bacteroidota</taxon>
        <taxon>Sphingobacteriia</taxon>
        <taxon>Sphingobacteriales</taxon>
        <taxon>Sphingobacteriaceae</taxon>
        <taxon>Solitalea</taxon>
    </lineage>
</organism>
<accession>A0A521AS44</accession>